<keyword evidence="8 13" id="KW-0472">Membrane</keyword>
<keyword evidence="4 11" id="KW-0808">Transferase</keyword>
<evidence type="ECO:0000256" key="7">
    <source>
        <dbReference type="ARBA" id="ARBA00023098"/>
    </source>
</evidence>
<keyword evidence="7" id="KW-0443">Lipid metabolism</keyword>
<comment type="similarity">
    <text evidence="2 11">Belongs to the CDP-alcohol phosphatidyltransferase class-I family.</text>
</comment>
<evidence type="ECO:0000256" key="8">
    <source>
        <dbReference type="ARBA" id="ARBA00023136"/>
    </source>
</evidence>
<dbReference type="RefSeq" id="WP_310305808.1">
    <property type="nucleotide sequence ID" value="NZ_BAAAPS010000005.1"/>
</dbReference>
<dbReference type="InterPro" id="IPR004570">
    <property type="entry name" value="Phosphatidylglycerol_P_synth"/>
</dbReference>
<dbReference type="EMBL" id="JAVDYG010000001">
    <property type="protein sequence ID" value="MDR7364298.1"/>
    <property type="molecule type" value="Genomic_DNA"/>
</dbReference>
<dbReference type="GO" id="GO:0043337">
    <property type="term" value="F:cardiolipin synthase (CMP-forming)"/>
    <property type="evidence" value="ECO:0007669"/>
    <property type="project" value="UniProtKB-EC"/>
</dbReference>
<feature type="transmembrane region" description="Helical" evidence="13">
    <location>
        <begin position="126"/>
        <end position="145"/>
    </location>
</feature>
<comment type="caution">
    <text evidence="14">The sequence shown here is derived from an EMBL/GenBank/DDBJ whole genome shotgun (WGS) entry which is preliminary data.</text>
</comment>
<dbReference type="Gene3D" id="1.20.120.1760">
    <property type="match status" value="1"/>
</dbReference>
<reference evidence="14 15" key="1">
    <citation type="submission" date="2023-07" db="EMBL/GenBank/DDBJ databases">
        <title>Sequencing the genomes of 1000 actinobacteria strains.</title>
        <authorList>
            <person name="Klenk H.-P."/>
        </authorList>
    </citation>
    <scope>NUCLEOTIDE SEQUENCE [LARGE SCALE GENOMIC DNA]</scope>
    <source>
        <strain evidence="14 15">DSM 19426</strain>
    </source>
</reference>
<feature type="transmembrane region" description="Helical" evidence="13">
    <location>
        <begin position="12"/>
        <end position="31"/>
    </location>
</feature>
<keyword evidence="15" id="KW-1185">Reference proteome</keyword>
<sequence length="214" mass="23614">MQESQDRIWTVPNALSLLRLALLPVFLWLVLGPQADGWAVGLLVVMGLSDYLDGYVARRFNQFSRVGEILDPVADRLTMLVAVIGLGLRDIMPVWLVVALPARDLFLWTLVPFLRSRGYNSLPVHFLGKAATAALLYTFPLLLLGDGPSTAAEVCRAIGWAFAIWGTCMYWWAGLLYAWQVRTLLREVPRVRDTAGTPGTPEPTGHRGTPGARG</sequence>
<evidence type="ECO:0000256" key="12">
    <source>
        <dbReference type="SAM" id="MobiDB-lite"/>
    </source>
</evidence>
<accession>A0ABU2C0Y1</accession>
<protein>
    <submittedName>
        <fullName evidence="14">Cardiolipin synthase</fullName>
        <ecNumber evidence="14">2.7.8.41</ecNumber>
    </submittedName>
</protein>
<evidence type="ECO:0000256" key="9">
    <source>
        <dbReference type="ARBA" id="ARBA00023209"/>
    </source>
</evidence>
<keyword evidence="10" id="KW-1208">Phospholipid metabolism</keyword>
<dbReference type="InterPro" id="IPR048254">
    <property type="entry name" value="CDP_ALCOHOL_P_TRANSF_CS"/>
</dbReference>
<evidence type="ECO:0000256" key="10">
    <source>
        <dbReference type="ARBA" id="ARBA00023264"/>
    </source>
</evidence>
<dbReference type="Proteomes" id="UP001183648">
    <property type="component" value="Unassembled WGS sequence"/>
</dbReference>
<keyword evidence="9" id="KW-0594">Phospholipid biosynthesis</keyword>
<evidence type="ECO:0000256" key="1">
    <source>
        <dbReference type="ARBA" id="ARBA00004141"/>
    </source>
</evidence>
<name>A0ABU2C0Y1_9ACTN</name>
<dbReference type="PANTHER" id="PTHR14269">
    <property type="entry name" value="CDP-DIACYLGLYCEROL--GLYCEROL-3-PHOSPHATE 3-PHOSPHATIDYLTRANSFERASE-RELATED"/>
    <property type="match status" value="1"/>
</dbReference>
<dbReference type="PIRSF" id="PIRSF000847">
    <property type="entry name" value="Phos_ph_gly_syn"/>
    <property type="match status" value="1"/>
</dbReference>
<dbReference type="InterPro" id="IPR050324">
    <property type="entry name" value="CDP-alcohol_PTase-I"/>
</dbReference>
<comment type="subcellular location">
    <subcellularLocation>
        <location evidence="1">Membrane</location>
        <topology evidence="1">Multi-pass membrane protein</topology>
    </subcellularLocation>
</comment>
<dbReference type="PANTHER" id="PTHR14269:SF62">
    <property type="entry name" value="CDP-DIACYLGLYCEROL--GLYCEROL-3-PHOSPHATE 3-PHOSPHATIDYLTRANSFERASE 1, CHLOROPLASTIC"/>
    <property type="match status" value="1"/>
</dbReference>
<evidence type="ECO:0000256" key="5">
    <source>
        <dbReference type="ARBA" id="ARBA00022692"/>
    </source>
</evidence>
<feature type="transmembrane region" description="Helical" evidence="13">
    <location>
        <begin position="37"/>
        <end position="57"/>
    </location>
</feature>
<feature type="compositionally biased region" description="Low complexity" evidence="12">
    <location>
        <begin position="194"/>
        <end position="214"/>
    </location>
</feature>
<evidence type="ECO:0000256" key="11">
    <source>
        <dbReference type="RuleBase" id="RU003750"/>
    </source>
</evidence>
<dbReference type="InterPro" id="IPR043130">
    <property type="entry name" value="CDP-OH_PTrfase_TM_dom"/>
</dbReference>
<gene>
    <name evidence="14" type="ORF">J2S63_003851</name>
</gene>
<keyword evidence="3" id="KW-0444">Lipid biosynthesis</keyword>
<dbReference type="InterPro" id="IPR000462">
    <property type="entry name" value="CDP-OH_P_trans"/>
</dbReference>
<evidence type="ECO:0000256" key="2">
    <source>
        <dbReference type="ARBA" id="ARBA00010441"/>
    </source>
</evidence>
<evidence type="ECO:0000313" key="14">
    <source>
        <dbReference type="EMBL" id="MDR7364298.1"/>
    </source>
</evidence>
<feature type="transmembrane region" description="Helical" evidence="13">
    <location>
        <begin position="157"/>
        <end position="179"/>
    </location>
</feature>
<evidence type="ECO:0000256" key="4">
    <source>
        <dbReference type="ARBA" id="ARBA00022679"/>
    </source>
</evidence>
<feature type="transmembrane region" description="Helical" evidence="13">
    <location>
        <begin position="69"/>
        <end position="88"/>
    </location>
</feature>
<evidence type="ECO:0000256" key="6">
    <source>
        <dbReference type="ARBA" id="ARBA00022989"/>
    </source>
</evidence>
<evidence type="ECO:0000256" key="13">
    <source>
        <dbReference type="SAM" id="Phobius"/>
    </source>
</evidence>
<keyword evidence="5 13" id="KW-0812">Transmembrane</keyword>
<dbReference type="PROSITE" id="PS00379">
    <property type="entry name" value="CDP_ALCOHOL_P_TRANSF"/>
    <property type="match status" value="1"/>
</dbReference>
<evidence type="ECO:0000256" key="3">
    <source>
        <dbReference type="ARBA" id="ARBA00022516"/>
    </source>
</evidence>
<dbReference type="EC" id="2.7.8.41" evidence="14"/>
<proteinExistence type="inferred from homology"/>
<keyword evidence="6 13" id="KW-1133">Transmembrane helix</keyword>
<dbReference type="Pfam" id="PF01066">
    <property type="entry name" value="CDP-OH_P_transf"/>
    <property type="match status" value="1"/>
</dbReference>
<evidence type="ECO:0000313" key="15">
    <source>
        <dbReference type="Proteomes" id="UP001183648"/>
    </source>
</evidence>
<organism evidence="14 15">
    <name type="scientific">Nocardioides marmoribigeumensis</name>
    <dbReference type="NCBI Taxonomy" id="433649"/>
    <lineage>
        <taxon>Bacteria</taxon>
        <taxon>Bacillati</taxon>
        <taxon>Actinomycetota</taxon>
        <taxon>Actinomycetes</taxon>
        <taxon>Propionibacteriales</taxon>
        <taxon>Nocardioidaceae</taxon>
        <taxon>Nocardioides</taxon>
    </lineage>
</organism>
<feature type="region of interest" description="Disordered" evidence="12">
    <location>
        <begin position="192"/>
        <end position="214"/>
    </location>
</feature>